<evidence type="ECO:0000259" key="1">
    <source>
        <dbReference type="PROSITE" id="PS51459"/>
    </source>
</evidence>
<protein>
    <submittedName>
        <fullName evidence="2">Fic/DOC family protein</fullName>
    </submittedName>
</protein>
<dbReference type="Pfam" id="PF13310">
    <property type="entry name" value="Virulence_RhuM"/>
    <property type="match status" value="1"/>
</dbReference>
<dbReference type="InterPro" id="IPR003812">
    <property type="entry name" value="Fido"/>
</dbReference>
<comment type="caution">
    <text evidence="2">The sequence shown here is derived from an EMBL/GenBank/DDBJ whole genome shotgun (WGS) entry which is preliminary data.</text>
</comment>
<dbReference type="PROSITE" id="PS51459">
    <property type="entry name" value="FIDO"/>
    <property type="match status" value="1"/>
</dbReference>
<dbReference type="Proteomes" id="UP000886191">
    <property type="component" value="Unassembled WGS sequence"/>
</dbReference>
<sequence length="322" mass="37055">MQDIFIYKSKGNQIEVQVQFDGDTAWLSQGQLSELFQQTKQNISLHINNCFKEGELDKASVVKESLTTASDGKRYKTKKYNLDVIISVGYRIKTNEGTQFRIWATRILKEYLVKGYSINEKRLQQSQKQLAEFKRLAQLQAQVIEEFPLATNETKGLIQVIANYATALDLLDDYDHQRLQLPRDGHTDVIKIEYNEAKKAIEELGRQTQFKGLFGKEKDDSFKGSLENIYQTFDGQDLYKTTEEKAAHLLYFVVKNHSFTDGNKRIAAFIFVWFLERNNLLYTKNGEKIVADTTLVALTLMIAQSHPNDKDMMIKVTVNLLA</sequence>
<name>A0A831VSM7_9FLAO</name>
<proteinExistence type="predicted"/>
<dbReference type="InterPro" id="IPR036597">
    <property type="entry name" value="Fido-like_dom_sf"/>
</dbReference>
<feature type="domain" description="Fido" evidence="1">
    <location>
        <begin position="177"/>
        <end position="322"/>
    </location>
</feature>
<dbReference type="Pfam" id="PF02661">
    <property type="entry name" value="Fic"/>
    <property type="match status" value="1"/>
</dbReference>
<dbReference type="AlphaFoldDB" id="A0A831VSM7"/>
<dbReference type="PANTHER" id="PTHR35810:SF1">
    <property type="entry name" value="CYTOPLASMIC PROTEIN"/>
    <property type="match status" value="1"/>
</dbReference>
<dbReference type="EMBL" id="DRGL01000069">
    <property type="protein sequence ID" value="HEA22938.1"/>
    <property type="molecule type" value="Genomic_DNA"/>
</dbReference>
<dbReference type="SUPFAM" id="SSF140931">
    <property type="entry name" value="Fic-like"/>
    <property type="match status" value="1"/>
</dbReference>
<evidence type="ECO:0000313" key="2">
    <source>
        <dbReference type="EMBL" id="HEA22938.1"/>
    </source>
</evidence>
<dbReference type="InterPro" id="IPR053737">
    <property type="entry name" value="Type_II_TA_Toxin"/>
</dbReference>
<reference evidence="2" key="1">
    <citation type="journal article" date="2020" name="mSystems">
        <title>Genome- and Community-Level Interaction Insights into Carbon Utilization and Element Cycling Functions of Hydrothermarchaeota in Hydrothermal Sediment.</title>
        <authorList>
            <person name="Zhou Z."/>
            <person name="Liu Y."/>
            <person name="Xu W."/>
            <person name="Pan J."/>
            <person name="Luo Z.H."/>
            <person name="Li M."/>
        </authorList>
    </citation>
    <scope>NUCLEOTIDE SEQUENCE [LARGE SCALE GENOMIC DNA]</scope>
    <source>
        <strain evidence="2">HyVt-345</strain>
    </source>
</reference>
<accession>A0A831VSM7</accession>
<dbReference type="Gene3D" id="1.20.120.1870">
    <property type="entry name" value="Fic/DOC protein, Fido domain"/>
    <property type="match status" value="1"/>
</dbReference>
<dbReference type="InterPro" id="IPR011204">
    <property type="entry name" value="Virulence_RhuM-like"/>
</dbReference>
<organism evidence="2">
    <name type="scientific">Pricia antarctica</name>
    <dbReference type="NCBI Taxonomy" id="641691"/>
    <lineage>
        <taxon>Bacteria</taxon>
        <taxon>Pseudomonadati</taxon>
        <taxon>Bacteroidota</taxon>
        <taxon>Flavobacteriia</taxon>
        <taxon>Flavobacteriales</taxon>
        <taxon>Flavobacteriaceae</taxon>
        <taxon>Pricia</taxon>
    </lineage>
</organism>
<gene>
    <name evidence="2" type="ORF">ENH87_18740</name>
</gene>
<dbReference type="PANTHER" id="PTHR35810">
    <property type="entry name" value="CYTOPLASMIC PROTEIN-RELATED"/>
    <property type="match status" value="1"/>
</dbReference>